<sequence>MKKFAPLLIIFTIVAIIVVLFLSLSKSQNMVVIKEGNLKKIPLKMEVNKCQDSFCGMVITDLTYASQVIAPDGKTWFFHDHGDFVEWLKDKPFAKDAVIWVMSRDTHRWIDGRKAYYSVNEITPMGYGFGAYEKKGRGMIDFDEMRLRVLRGETMRDPKIRKKLLGK</sequence>
<reference evidence="1" key="1">
    <citation type="submission" date="2016-10" db="EMBL/GenBank/DDBJ databases">
        <authorList>
            <person name="de Groot N.N."/>
        </authorList>
    </citation>
    <scope>NUCLEOTIDE SEQUENCE</scope>
</reference>
<name>A0A1W1BE47_9ZZZZ</name>
<evidence type="ECO:0008006" key="2">
    <source>
        <dbReference type="Google" id="ProtNLM"/>
    </source>
</evidence>
<dbReference type="AlphaFoldDB" id="A0A1W1BE47"/>
<protein>
    <recommendedName>
        <fullName evidence="2">Nitrous oxide reductase maturation protein, outer-membrane lipoprotein NosL</fullName>
    </recommendedName>
</protein>
<evidence type="ECO:0000313" key="1">
    <source>
        <dbReference type="EMBL" id="SFV51749.1"/>
    </source>
</evidence>
<proteinExistence type="predicted"/>
<organism evidence="1">
    <name type="scientific">hydrothermal vent metagenome</name>
    <dbReference type="NCBI Taxonomy" id="652676"/>
    <lineage>
        <taxon>unclassified sequences</taxon>
        <taxon>metagenomes</taxon>
        <taxon>ecological metagenomes</taxon>
    </lineage>
</organism>
<dbReference type="SUPFAM" id="SSF160387">
    <property type="entry name" value="NosL/MerB-like"/>
    <property type="match status" value="1"/>
</dbReference>
<accession>A0A1W1BE47</accession>
<gene>
    <name evidence="1" type="ORF">MNB_SM-5-405</name>
</gene>
<dbReference type="EMBL" id="FPHH01000014">
    <property type="protein sequence ID" value="SFV51749.1"/>
    <property type="molecule type" value="Genomic_DNA"/>
</dbReference>